<dbReference type="HOGENOM" id="CLU_1343713_0_0_1"/>
<proteinExistence type="predicted"/>
<dbReference type="Proteomes" id="UP000054166">
    <property type="component" value="Unassembled WGS sequence"/>
</dbReference>
<evidence type="ECO:0000313" key="1">
    <source>
        <dbReference type="EMBL" id="KIM88365.1"/>
    </source>
</evidence>
<name>A0A0C3FVA1_PILCF</name>
<evidence type="ECO:0000313" key="2">
    <source>
        <dbReference type="Proteomes" id="UP000054166"/>
    </source>
</evidence>
<reference evidence="1 2" key="1">
    <citation type="submission" date="2014-04" db="EMBL/GenBank/DDBJ databases">
        <authorList>
            <consortium name="DOE Joint Genome Institute"/>
            <person name="Kuo A."/>
            <person name="Tarkka M."/>
            <person name="Buscot F."/>
            <person name="Kohler A."/>
            <person name="Nagy L.G."/>
            <person name="Floudas D."/>
            <person name="Copeland A."/>
            <person name="Barry K.W."/>
            <person name="Cichocki N."/>
            <person name="Veneault-Fourrey C."/>
            <person name="LaButti K."/>
            <person name="Lindquist E.A."/>
            <person name="Lipzen A."/>
            <person name="Lundell T."/>
            <person name="Morin E."/>
            <person name="Murat C."/>
            <person name="Sun H."/>
            <person name="Tunlid A."/>
            <person name="Henrissat B."/>
            <person name="Grigoriev I.V."/>
            <person name="Hibbett D.S."/>
            <person name="Martin F."/>
            <person name="Nordberg H.P."/>
            <person name="Cantor M.N."/>
            <person name="Hua S.X."/>
        </authorList>
    </citation>
    <scope>NUCLEOTIDE SEQUENCE [LARGE SCALE GENOMIC DNA]</scope>
    <source>
        <strain evidence="1 2">F 1598</strain>
    </source>
</reference>
<sequence length="204" mass="22064">MDSKQGSSTKALHSKFRSIIRLTEFISAVNKGGYPALKFSDDRSKKSRQRTLNDVLHAIADILVRDREAVAVAVSGSNIVAMEGQTVEATSELGSVDIELADAADREVLGFAADDGTIAEVVDLSCLGISSISAVINAEATYGKAYEFPESSYCMLIGAGESYLPEKLLPAGDLYQHFIRSIKTSHFRTISAQWRIFSDGTDGY</sequence>
<organism evidence="1 2">
    <name type="scientific">Piloderma croceum (strain F 1598)</name>
    <dbReference type="NCBI Taxonomy" id="765440"/>
    <lineage>
        <taxon>Eukaryota</taxon>
        <taxon>Fungi</taxon>
        <taxon>Dikarya</taxon>
        <taxon>Basidiomycota</taxon>
        <taxon>Agaricomycotina</taxon>
        <taxon>Agaricomycetes</taxon>
        <taxon>Agaricomycetidae</taxon>
        <taxon>Atheliales</taxon>
        <taxon>Atheliaceae</taxon>
        <taxon>Piloderma</taxon>
    </lineage>
</organism>
<dbReference type="AlphaFoldDB" id="A0A0C3FVA1"/>
<dbReference type="EMBL" id="KN832977">
    <property type="protein sequence ID" value="KIM88365.1"/>
    <property type="molecule type" value="Genomic_DNA"/>
</dbReference>
<reference evidence="2" key="2">
    <citation type="submission" date="2015-01" db="EMBL/GenBank/DDBJ databases">
        <title>Evolutionary Origins and Diversification of the Mycorrhizal Mutualists.</title>
        <authorList>
            <consortium name="DOE Joint Genome Institute"/>
            <consortium name="Mycorrhizal Genomics Consortium"/>
            <person name="Kohler A."/>
            <person name="Kuo A."/>
            <person name="Nagy L.G."/>
            <person name="Floudas D."/>
            <person name="Copeland A."/>
            <person name="Barry K.W."/>
            <person name="Cichocki N."/>
            <person name="Veneault-Fourrey C."/>
            <person name="LaButti K."/>
            <person name="Lindquist E.A."/>
            <person name="Lipzen A."/>
            <person name="Lundell T."/>
            <person name="Morin E."/>
            <person name="Murat C."/>
            <person name="Riley R."/>
            <person name="Ohm R."/>
            <person name="Sun H."/>
            <person name="Tunlid A."/>
            <person name="Henrissat B."/>
            <person name="Grigoriev I.V."/>
            <person name="Hibbett D.S."/>
            <person name="Martin F."/>
        </authorList>
    </citation>
    <scope>NUCLEOTIDE SEQUENCE [LARGE SCALE GENOMIC DNA]</scope>
    <source>
        <strain evidence="2">F 1598</strain>
    </source>
</reference>
<accession>A0A0C3FVA1</accession>
<dbReference type="InParanoid" id="A0A0C3FVA1"/>
<gene>
    <name evidence="1" type="ORF">PILCRDRAFT_255107</name>
</gene>
<keyword evidence="2" id="KW-1185">Reference proteome</keyword>
<protein>
    <submittedName>
        <fullName evidence="1">Uncharacterized protein</fullName>
    </submittedName>
</protein>